<dbReference type="OrthoDB" id="10039566at2759"/>
<evidence type="ECO:0000256" key="1">
    <source>
        <dbReference type="SAM" id="MobiDB-lite"/>
    </source>
</evidence>
<evidence type="ECO:0000313" key="4">
    <source>
        <dbReference type="Proteomes" id="UP000700596"/>
    </source>
</evidence>
<dbReference type="InterPro" id="IPR046368">
    <property type="entry name" value="Tag1"/>
</dbReference>
<dbReference type="PANTHER" id="PTHR35895">
    <property type="entry name" value="CHROMOSOME 16, WHOLE GENOME SHOTGUN SEQUENCE"/>
    <property type="match status" value="1"/>
</dbReference>
<name>A0A9P9DR90_9PLEO</name>
<dbReference type="Proteomes" id="UP000700596">
    <property type="component" value="Unassembled WGS sequence"/>
</dbReference>
<feature type="transmembrane region" description="Helical" evidence="2">
    <location>
        <begin position="50"/>
        <end position="73"/>
    </location>
</feature>
<organism evidence="3 4">
    <name type="scientific">Dendryphion nanum</name>
    <dbReference type="NCBI Taxonomy" id="256645"/>
    <lineage>
        <taxon>Eukaryota</taxon>
        <taxon>Fungi</taxon>
        <taxon>Dikarya</taxon>
        <taxon>Ascomycota</taxon>
        <taxon>Pezizomycotina</taxon>
        <taxon>Dothideomycetes</taxon>
        <taxon>Pleosporomycetidae</taxon>
        <taxon>Pleosporales</taxon>
        <taxon>Torulaceae</taxon>
        <taxon>Dendryphion</taxon>
    </lineage>
</organism>
<dbReference type="PANTHER" id="PTHR35895:SF1">
    <property type="entry name" value="LIPID-BINDING SERUM GLYCOPROTEIN C-TERMINAL DOMAIN-CONTAINING PROTEIN"/>
    <property type="match status" value="1"/>
</dbReference>
<keyword evidence="2" id="KW-0812">Transmembrane</keyword>
<dbReference type="InterPro" id="IPR022185">
    <property type="entry name" value="DUF3712"/>
</dbReference>
<feature type="compositionally biased region" description="Basic and acidic residues" evidence="1">
    <location>
        <begin position="1"/>
        <end position="14"/>
    </location>
</feature>
<proteinExistence type="predicted"/>
<dbReference type="AlphaFoldDB" id="A0A9P9DR90"/>
<keyword evidence="4" id="KW-1185">Reference proteome</keyword>
<keyword evidence="2" id="KW-1133">Transmembrane helix</keyword>
<feature type="region of interest" description="Disordered" evidence="1">
    <location>
        <begin position="1"/>
        <end position="37"/>
    </location>
</feature>
<gene>
    <name evidence="3" type="ORF">B0J11DRAFT_323378</name>
</gene>
<protein>
    <submittedName>
        <fullName evidence="3">Uncharacterized protein</fullName>
    </submittedName>
</protein>
<evidence type="ECO:0000256" key="2">
    <source>
        <dbReference type="SAM" id="Phobius"/>
    </source>
</evidence>
<reference evidence="3" key="1">
    <citation type="journal article" date="2021" name="Nat. Commun.">
        <title>Genetic determinants of endophytism in the Arabidopsis root mycobiome.</title>
        <authorList>
            <person name="Mesny F."/>
            <person name="Miyauchi S."/>
            <person name="Thiergart T."/>
            <person name="Pickel B."/>
            <person name="Atanasova L."/>
            <person name="Karlsson M."/>
            <person name="Huettel B."/>
            <person name="Barry K.W."/>
            <person name="Haridas S."/>
            <person name="Chen C."/>
            <person name="Bauer D."/>
            <person name="Andreopoulos W."/>
            <person name="Pangilinan J."/>
            <person name="LaButti K."/>
            <person name="Riley R."/>
            <person name="Lipzen A."/>
            <person name="Clum A."/>
            <person name="Drula E."/>
            <person name="Henrissat B."/>
            <person name="Kohler A."/>
            <person name="Grigoriev I.V."/>
            <person name="Martin F.M."/>
            <person name="Hacquard S."/>
        </authorList>
    </citation>
    <scope>NUCLEOTIDE SEQUENCE</scope>
    <source>
        <strain evidence="3">MPI-CAGE-CH-0243</strain>
    </source>
</reference>
<dbReference type="GO" id="GO:0000329">
    <property type="term" value="C:fungal-type vacuole membrane"/>
    <property type="evidence" value="ECO:0007669"/>
    <property type="project" value="InterPro"/>
</dbReference>
<accession>A0A9P9DR90</accession>
<evidence type="ECO:0000313" key="3">
    <source>
        <dbReference type="EMBL" id="KAH7123846.1"/>
    </source>
</evidence>
<dbReference type="Pfam" id="PF12505">
    <property type="entry name" value="DUF3712"/>
    <property type="match status" value="1"/>
</dbReference>
<sequence length="354" mass="38344">MDHKSERPITEEVHSSNGTRRKGGVMNTLYPPGPKPGAGGRIKNHCRKFWWCDLLVIGIIVVIVVVPIIYVAIPKKAQKDLNSSTLEVTSQEVTSPRPDGIHLKLVSVAKSTSSFHPVIEGFKASLSLENKDPFIVIDVPETKAEASTDIVVEQDLKFASLERFVEYNKVVMGSESFSVFLTGKTRIRQSGLQPISVDYRKKVTMKGLNKLSGLTISNVTILSGRSAILPDGSNMLGTVYIPNPSVMTIDLGNVTLSLSVDNTPIGSSLLPNLIVRPGNNSYPMQSRVDQLAVIGLITNKYKNAILPIDVVGNTSSVGDQRLSYFESALSANKIRVDLNVGPALKSIGLNVTGH</sequence>
<keyword evidence="2" id="KW-0472">Membrane</keyword>
<comment type="caution">
    <text evidence="3">The sequence shown here is derived from an EMBL/GenBank/DDBJ whole genome shotgun (WGS) entry which is preliminary data.</text>
</comment>
<dbReference type="EMBL" id="JAGMWT010000008">
    <property type="protein sequence ID" value="KAH7123846.1"/>
    <property type="molecule type" value="Genomic_DNA"/>
</dbReference>